<dbReference type="EMBL" id="FNCJ01000037">
    <property type="protein sequence ID" value="SDI83781.1"/>
    <property type="molecule type" value="Genomic_DNA"/>
</dbReference>
<dbReference type="AlphaFoldDB" id="A0A1G8NU45"/>
<name>A0A1G8NU45_9BURK</name>
<evidence type="ECO:0000313" key="2">
    <source>
        <dbReference type="Proteomes" id="UP000199706"/>
    </source>
</evidence>
<dbReference type="Proteomes" id="UP000199706">
    <property type="component" value="Unassembled WGS sequence"/>
</dbReference>
<gene>
    <name evidence="1" type="ORF">SAMN05216466_13731</name>
</gene>
<reference evidence="1 2" key="1">
    <citation type="submission" date="2016-10" db="EMBL/GenBank/DDBJ databases">
        <authorList>
            <person name="de Groot N.N."/>
        </authorList>
    </citation>
    <scope>NUCLEOTIDE SEQUENCE [LARGE SCALE GENOMIC DNA]</scope>
    <source>
        <strain evidence="1 2">LMG 2247</strain>
    </source>
</reference>
<proteinExistence type="predicted"/>
<accession>A0A1G8NU45</accession>
<organism evidence="1 2">
    <name type="scientific">Paraburkholderia phenazinium</name>
    <dbReference type="NCBI Taxonomy" id="60549"/>
    <lineage>
        <taxon>Bacteria</taxon>
        <taxon>Pseudomonadati</taxon>
        <taxon>Pseudomonadota</taxon>
        <taxon>Betaproteobacteria</taxon>
        <taxon>Burkholderiales</taxon>
        <taxon>Burkholderiaceae</taxon>
        <taxon>Paraburkholderia</taxon>
    </lineage>
</organism>
<sequence length="127" mass="14628">MVIPYNLDDEARNELLTYLVASQLVARARSGEWLTLEHVCESASLWLNANGGNCDVVERARLGEESLRVASDVLVFPIMKDPEFLTRMFTDGWRLDYRSPIVRCIFDVCAHHRLGPLDVQRESRHRK</sequence>
<evidence type="ECO:0000313" key="1">
    <source>
        <dbReference type="EMBL" id="SDI83781.1"/>
    </source>
</evidence>
<protein>
    <submittedName>
        <fullName evidence="1">Uncharacterized protein</fullName>
    </submittedName>
</protein>